<dbReference type="Proteomes" id="UP000314294">
    <property type="component" value="Unassembled WGS sequence"/>
</dbReference>
<organism evidence="2 3">
    <name type="scientific">Liparis tanakae</name>
    <name type="common">Tanaka's snailfish</name>
    <dbReference type="NCBI Taxonomy" id="230148"/>
    <lineage>
        <taxon>Eukaryota</taxon>
        <taxon>Metazoa</taxon>
        <taxon>Chordata</taxon>
        <taxon>Craniata</taxon>
        <taxon>Vertebrata</taxon>
        <taxon>Euteleostomi</taxon>
        <taxon>Actinopterygii</taxon>
        <taxon>Neopterygii</taxon>
        <taxon>Teleostei</taxon>
        <taxon>Neoteleostei</taxon>
        <taxon>Acanthomorphata</taxon>
        <taxon>Eupercaria</taxon>
        <taxon>Perciformes</taxon>
        <taxon>Cottioidei</taxon>
        <taxon>Cottales</taxon>
        <taxon>Liparidae</taxon>
        <taxon>Liparis</taxon>
    </lineage>
</organism>
<evidence type="ECO:0000256" key="1">
    <source>
        <dbReference type="SAM" id="MobiDB-lite"/>
    </source>
</evidence>
<accession>A0A4Z2I2K5</accession>
<evidence type="ECO:0000313" key="2">
    <source>
        <dbReference type="EMBL" id="TNN71472.1"/>
    </source>
</evidence>
<proteinExistence type="predicted"/>
<gene>
    <name evidence="2" type="ORF">EYF80_018306</name>
</gene>
<feature type="region of interest" description="Disordered" evidence="1">
    <location>
        <begin position="183"/>
        <end position="207"/>
    </location>
</feature>
<keyword evidence="3" id="KW-1185">Reference proteome</keyword>
<protein>
    <submittedName>
        <fullName evidence="2">Uncharacterized protein</fullName>
    </submittedName>
</protein>
<comment type="caution">
    <text evidence="2">The sequence shown here is derived from an EMBL/GenBank/DDBJ whole genome shotgun (WGS) entry which is preliminary data.</text>
</comment>
<name>A0A4Z2I2K5_9TELE</name>
<evidence type="ECO:0000313" key="3">
    <source>
        <dbReference type="Proteomes" id="UP000314294"/>
    </source>
</evidence>
<sequence length="248" mass="26825">MQRCFIKLVNQMESSRHDLSDNNESLTEISQQLLDGLPRNVVQMFMSPSGQVVPGEHLPLRAMSAEDESPRRGPRPGLLPSLTSADIRPLMTNGCSSPNAASINIRCPPRQDALDELQARWYILPPTAGPQRKEVPASNHLLGDAVMMNWTDGRTAELKNSTLMKSQIEVPGVSGLQWEVGAPHGAEGPHGAWEEGPNNGGRRSDRRGVVVDRVGGFCGHLRGEAVGRSGGMGAAHYKRSNTRIGPSV</sequence>
<dbReference type="AlphaFoldDB" id="A0A4Z2I2K5"/>
<dbReference type="EMBL" id="SRLO01000149">
    <property type="protein sequence ID" value="TNN71472.1"/>
    <property type="molecule type" value="Genomic_DNA"/>
</dbReference>
<reference evidence="2 3" key="1">
    <citation type="submission" date="2019-03" db="EMBL/GenBank/DDBJ databases">
        <title>First draft genome of Liparis tanakae, snailfish: a comprehensive survey of snailfish specific genes.</title>
        <authorList>
            <person name="Kim W."/>
            <person name="Song I."/>
            <person name="Jeong J.-H."/>
            <person name="Kim D."/>
            <person name="Kim S."/>
            <person name="Ryu S."/>
            <person name="Song J.Y."/>
            <person name="Lee S.K."/>
        </authorList>
    </citation>
    <scope>NUCLEOTIDE SEQUENCE [LARGE SCALE GENOMIC DNA]</scope>
    <source>
        <tissue evidence="2">Muscle</tissue>
    </source>
</reference>